<dbReference type="Proteomes" id="UP000831701">
    <property type="component" value="Chromosome 20"/>
</dbReference>
<evidence type="ECO:0000313" key="2">
    <source>
        <dbReference type="Proteomes" id="UP000831701"/>
    </source>
</evidence>
<reference evidence="1" key="1">
    <citation type="submission" date="2022-04" db="EMBL/GenBank/DDBJ databases">
        <title>Jade perch genome.</title>
        <authorList>
            <person name="Chao B."/>
        </authorList>
    </citation>
    <scope>NUCLEOTIDE SEQUENCE</scope>
    <source>
        <strain evidence="1">CB-2022</strain>
    </source>
</reference>
<organism evidence="1 2">
    <name type="scientific">Scortum barcoo</name>
    <name type="common">barcoo grunter</name>
    <dbReference type="NCBI Taxonomy" id="214431"/>
    <lineage>
        <taxon>Eukaryota</taxon>
        <taxon>Metazoa</taxon>
        <taxon>Chordata</taxon>
        <taxon>Craniata</taxon>
        <taxon>Vertebrata</taxon>
        <taxon>Euteleostomi</taxon>
        <taxon>Actinopterygii</taxon>
        <taxon>Neopterygii</taxon>
        <taxon>Teleostei</taxon>
        <taxon>Neoteleostei</taxon>
        <taxon>Acanthomorphata</taxon>
        <taxon>Eupercaria</taxon>
        <taxon>Centrarchiformes</taxon>
        <taxon>Terapontoidei</taxon>
        <taxon>Terapontidae</taxon>
        <taxon>Scortum</taxon>
    </lineage>
</organism>
<name>A0ACB8VJF9_9TELE</name>
<keyword evidence="2" id="KW-1185">Reference proteome</keyword>
<gene>
    <name evidence="1" type="ORF">L3Q82_004328</name>
</gene>
<proteinExistence type="predicted"/>
<evidence type="ECO:0000313" key="1">
    <source>
        <dbReference type="EMBL" id="KAI3355757.1"/>
    </source>
</evidence>
<protein>
    <submittedName>
        <fullName evidence="1">Uncharacterized protein</fullName>
    </submittedName>
</protein>
<dbReference type="EMBL" id="CM041550">
    <property type="protein sequence ID" value="KAI3355757.1"/>
    <property type="molecule type" value="Genomic_DNA"/>
</dbReference>
<sequence>MYRDILDENLLQSALDLRLWRRFIMFQQDNNPKHTAKITKEWLQDNSVNVLEWPSQSPDLNPIEHLWRDLKMAVHRRFPSNLMELERCSKEEWAKLPKDSAFKKTKCKSVEPSVYQPIRCGDLFPEMMTIYEQLKKHQQEVSQLQDLLREKSKENRRLKSSFDTIKELNDNMKKQINEISEQNKKLESQSKRVQARLENLQRKYEYSVASRGCQKASVKSTDGIKSSKKEKPAASGKPGNKVSSSPTSFKLLALLLDWTLDRQTFSSAAGNEWKGVDQRLPPEVVLNERCLKVLPLLADQLHHTPSSEPELLLNLLRLIHLALRHMESNTQHVALSATLRRIGEEVSKPPANFTLPHSEDPDLPKSCRSWPLYRSPCPHTRTLSTLIILRTVTQADVLAQALDSLHTELMSEESRGLFIHYGGVSALLSMLRAGRGGLNTPVDVLMQLTEPSRYLNHFLEVCSCEEFFRTASQLLKNPRLELPSLEKLSILLQKLSSIR</sequence>
<comment type="caution">
    <text evidence="1">The sequence shown here is derived from an EMBL/GenBank/DDBJ whole genome shotgun (WGS) entry which is preliminary data.</text>
</comment>
<accession>A0ACB8VJF9</accession>